<organism evidence="1 2">
    <name type="scientific">Corchorus olitorius</name>
    <dbReference type="NCBI Taxonomy" id="93759"/>
    <lineage>
        <taxon>Eukaryota</taxon>
        <taxon>Viridiplantae</taxon>
        <taxon>Streptophyta</taxon>
        <taxon>Embryophyta</taxon>
        <taxon>Tracheophyta</taxon>
        <taxon>Spermatophyta</taxon>
        <taxon>Magnoliopsida</taxon>
        <taxon>eudicotyledons</taxon>
        <taxon>Gunneridae</taxon>
        <taxon>Pentapetalae</taxon>
        <taxon>rosids</taxon>
        <taxon>malvids</taxon>
        <taxon>Malvales</taxon>
        <taxon>Malvaceae</taxon>
        <taxon>Grewioideae</taxon>
        <taxon>Apeibeae</taxon>
        <taxon>Corchorus</taxon>
    </lineage>
</organism>
<dbReference type="Pfam" id="PF07466">
    <property type="entry name" value="DUF1517"/>
    <property type="match status" value="1"/>
</dbReference>
<dbReference type="EMBL" id="AWUE01011246">
    <property type="protein sequence ID" value="OMP10814.1"/>
    <property type="molecule type" value="Genomic_DNA"/>
</dbReference>
<dbReference type="Proteomes" id="UP000187203">
    <property type="component" value="Unassembled WGS sequence"/>
</dbReference>
<dbReference type="GO" id="GO:0009507">
    <property type="term" value="C:chloroplast"/>
    <property type="evidence" value="ECO:0007669"/>
    <property type="project" value="TreeGrafter"/>
</dbReference>
<keyword evidence="2" id="KW-1185">Reference proteome</keyword>
<sequence>MACCESEDIRESSIKRRFEQVCDIEWKKRETTEIESRLIQPEIAFPVLNSADHNKELRERKKTTDNNLPEVVLPLLNSAHNKQPSKDFVVVTILVAVDAACNLPRIRSTNDVKKALNCSRDICSTSNSDKIIDVQVYLTPQQETRSLSKEALLETYTHLRLIDETHSSYKALASKKTLINRWLL</sequence>
<dbReference type="PANTHER" id="PTHR33975">
    <property type="entry name" value="MYELIN-ASSOCIATED OLIGODENDROCYTE BASIC PROTEIN"/>
    <property type="match status" value="1"/>
</dbReference>
<comment type="caution">
    <text evidence="1">The sequence shown here is derived from an EMBL/GenBank/DDBJ whole genome shotgun (WGS) entry which is preliminary data.</text>
</comment>
<name>A0A1R3KUN2_9ROSI</name>
<proteinExistence type="predicted"/>
<reference evidence="2" key="1">
    <citation type="submission" date="2013-09" db="EMBL/GenBank/DDBJ databases">
        <title>Corchorus olitorius genome sequencing.</title>
        <authorList>
            <person name="Alam M."/>
            <person name="Haque M.S."/>
            <person name="Islam M.S."/>
            <person name="Emdad E.M."/>
            <person name="Islam M.M."/>
            <person name="Ahmed B."/>
            <person name="Halim A."/>
            <person name="Hossen Q.M.M."/>
            <person name="Hossain M.Z."/>
            <person name="Ahmed R."/>
            <person name="Khan M.M."/>
            <person name="Islam R."/>
            <person name="Rashid M.M."/>
            <person name="Khan S.A."/>
            <person name="Rahman M.S."/>
            <person name="Alam M."/>
            <person name="Yahiya A.S."/>
            <person name="Khan M.S."/>
            <person name="Azam M.S."/>
            <person name="Haque T."/>
            <person name="Lashkar M.Z.H."/>
            <person name="Akhand A.I."/>
            <person name="Morshed G."/>
            <person name="Roy S."/>
            <person name="Uddin K.S."/>
            <person name="Rabeya T."/>
            <person name="Hossain A.S."/>
            <person name="Chowdhury A."/>
            <person name="Snigdha A.R."/>
            <person name="Mortoza M.S."/>
            <person name="Matin S.A."/>
            <person name="Hoque S.M.E."/>
            <person name="Islam M.K."/>
            <person name="Roy D.K."/>
            <person name="Haider R."/>
            <person name="Moosa M.M."/>
            <person name="Elias S.M."/>
            <person name="Hasan A.M."/>
            <person name="Jahan S."/>
            <person name="Shafiuddin M."/>
            <person name="Mahmood N."/>
            <person name="Shommy N.S."/>
        </authorList>
    </citation>
    <scope>NUCLEOTIDE SEQUENCE [LARGE SCALE GENOMIC DNA]</scope>
    <source>
        <strain evidence="2">cv. O-4</strain>
    </source>
</reference>
<dbReference type="AlphaFoldDB" id="A0A1R3KUN2"/>
<evidence type="ECO:0000313" key="1">
    <source>
        <dbReference type="EMBL" id="OMP10814.1"/>
    </source>
</evidence>
<protein>
    <submittedName>
        <fullName evidence="1">Uncharacterized protein</fullName>
    </submittedName>
</protein>
<gene>
    <name evidence="1" type="ORF">COLO4_04253</name>
</gene>
<evidence type="ECO:0000313" key="2">
    <source>
        <dbReference type="Proteomes" id="UP000187203"/>
    </source>
</evidence>
<dbReference type="InterPro" id="IPR010903">
    <property type="entry name" value="DUF1517"/>
</dbReference>
<dbReference type="InterPro" id="IPR053023">
    <property type="entry name" value="FLAP_modulator"/>
</dbReference>
<accession>A0A1R3KUN2</accession>
<dbReference type="PANTHER" id="PTHR33975:SF10">
    <property type="match status" value="1"/>
</dbReference>